<dbReference type="InterPro" id="IPR043429">
    <property type="entry name" value="ArtM/GltK/GlnP/TcyL/YhdX-like"/>
</dbReference>
<evidence type="ECO:0000256" key="1">
    <source>
        <dbReference type="ARBA" id="ARBA00004429"/>
    </source>
</evidence>
<keyword evidence="12" id="KW-1185">Reference proteome</keyword>
<gene>
    <name evidence="11" type="primary">bztB</name>
    <name evidence="11" type="ORF">OA238_c36610</name>
</gene>
<feature type="transmembrane region" description="Helical" evidence="9">
    <location>
        <begin position="198"/>
        <end position="215"/>
    </location>
</feature>
<feature type="transmembrane region" description="Helical" evidence="9">
    <location>
        <begin position="276"/>
        <end position="297"/>
    </location>
</feature>
<evidence type="ECO:0000256" key="8">
    <source>
        <dbReference type="ARBA" id="ARBA00023136"/>
    </source>
</evidence>
<dbReference type="NCBIfam" id="TIGR01726">
    <property type="entry name" value="HEQRo_perm_3TM"/>
    <property type="match status" value="1"/>
</dbReference>
<dbReference type="SUPFAM" id="SSF161098">
    <property type="entry name" value="MetI-like"/>
    <property type="match status" value="1"/>
</dbReference>
<evidence type="ECO:0000313" key="12">
    <source>
        <dbReference type="Proteomes" id="UP000004688"/>
    </source>
</evidence>
<dbReference type="PANTHER" id="PTHR30614">
    <property type="entry name" value="MEMBRANE COMPONENT OF AMINO ACID ABC TRANSPORTER"/>
    <property type="match status" value="1"/>
</dbReference>
<dbReference type="AlphaFoldDB" id="M9RLY6"/>
<protein>
    <submittedName>
        <fullName evidence="11">Glutamate/glutamine/aspartate/asparagine transport system permease protein BztB</fullName>
    </submittedName>
</protein>
<evidence type="ECO:0000256" key="2">
    <source>
        <dbReference type="ARBA" id="ARBA00010072"/>
    </source>
</evidence>
<feature type="transmembrane region" description="Helical" evidence="9">
    <location>
        <begin position="128"/>
        <end position="151"/>
    </location>
</feature>
<dbReference type="RefSeq" id="WP_015496616.1">
    <property type="nucleotide sequence ID" value="NC_020908.1"/>
</dbReference>
<sequence length="410" mass="45017">MTTLTDPPKASFRLSQLIYDTRYRSITIQVIATILLLAGIYWLVNNTIQNLAALGKDFDFGFLTQPAGYDINQRLVEYTSQSTHGMAAVVGILNTLLVAFLGCLLATFLGVTAGVLRLSNNWVVSRLMAVYVEGFRNVPLLLWIIAIMALMTEGMSRIREFRVGGDAGMILNDSVAVTNRGVYIPGIILENGFLASSAMNWLILLVILVISLFVIRGIRRRANAVQEDTGVRPTTWYQQLSILIVPVGLVMILMGAELQYPELRGFNFSDGIHLRNSLIALWLALSLYTGAFIAEIVRAGILAISKGQSEAAFALGLRPNRTTSLVILPQAMRVIIPPLISQYLNLTKNSSLAIAVGYMDVRSTLGGITINQTGRELEGMLLLGAFYLVLSLVISGAMNVYNNRTQLQER</sequence>
<feature type="domain" description="ABC transmembrane type-1" evidence="10">
    <location>
        <begin position="92"/>
        <end position="398"/>
    </location>
</feature>
<evidence type="ECO:0000256" key="4">
    <source>
        <dbReference type="ARBA" id="ARBA00022475"/>
    </source>
</evidence>
<dbReference type="CDD" id="cd06261">
    <property type="entry name" value="TM_PBP2"/>
    <property type="match status" value="1"/>
</dbReference>
<organism evidence="11 12">
    <name type="scientific">Octadecabacter arcticus 238</name>
    <dbReference type="NCBI Taxonomy" id="391616"/>
    <lineage>
        <taxon>Bacteria</taxon>
        <taxon>Pseudomonadati</taxon>
        <taxon>Pseudomonadota</taxon>
        <taxon>Alphaproteobacteria</taxon>
        <taxon>Rhodobacterales</taxon>
        <taxon>Roseobacteraceae</taxon>
        <taxon>Octadecabacter</taxon>
    </lineage>
</organism>
<evidence type="ECO:0000256" key="9">
    <source>
        <dbReference type="RuleBase" id="RU363032"/>
    </source>
</evidence>
<dbReference type="EMBL" id="CP003742">
    <property type="protein sequence ID" value="AGI73619.1"/>
    <property type="molecule type" value="Genomic_DNA"/>
</dbReference>
<evidence type="ECO:0000256" key="6">
    <source>
        <dbReference type="ARBA" id="ARBA00022970"/>
    </source>
</evidence>
<feature type="transmembrane region" description="Helical" evidence="9">
    <location>
        <begin position="86"/>
        <end position="116"/>
    </location>
</feature>
<dbReference type="GO" id="GO:0043190">
    <property type="term" value="C:ATP-binding cassette (ABC) transporter complex"/>
    <property type="evidence" value="ECO:0007669"/>
    <property type="project" value="InterPro"/>
</dbReference>
<keyword evidence="4" id="KW-1003">Cell membrane</keyword>
<feature type="transmembrane region" description="Helical" evidence="9">
    <location>
        <begin position="380"/>
        <end position="401"/>
    </location>
</feature>
<comment type="subcellular location">
    <subcellularLocation>
        <location evidence="1">Cell inner membrane</location>
        <topology evidence="1">Multi-pass membrane protein</topology>
    </subcellularLocation>
    <subcellularLocation>
        <location evidence="9">Cell membrane</location>
        <topology evidence="9">Multi-pass membrane protein</topology>
    </subcellularLocation>
</comment>
<feature type="transmembrane region" description="Helical" evidence="9">
    <location>
        <begin position="23"/>
        <end position="44"/>
    </location>
</feature>
<dbReference type="InterPro" id="IPR010065">
    <property type="entry name" value="AA_ABC_transptr_permease_3TM"/>
</dbReference>
<dbReference type="Pfam" id="PF00528">
    <property type="entry name" value="BPD_transp_1"/>
    <property type="match status" value="1"/>
</dbReference>
<keyword evidence="3 9" id="KW-0813">Transport</keyword>
<dbReference type="InterPro" id="IPR035906">
    <property type="entry name" value="MetI-like_sf"/>
</dbReference>
<dbReference type="Proteomes" id="UP000004688">
    <property type="component" value="Chromosome"/>
</dbReference>
<evidence type="ECO:0000256" key="5">
    <source>
        <dbReference type="ARBA" id="ARBA00022692"/>
    </source>
</evidence>
<evidence type="ECO:0000313" key="11">
    <source>
        <dbReference type="EMBL" id="AGI73619.1"/>
    </source>
</evidence>
<evidence type="ECO:0000259" key="10">
    <source>
        <dbReference type="PROSITE" id="PS50928"/>
    </source>
</evidence>
<dbReference type="PANTHER" id="PTHR30614:SF37">
    <property type="entry name" value="AMINO-ACID ABC TRANSPORTER PERMEASE PROTEIN YHDX-RELATED"/>
    <property type="match status" value="1"/>
</dbReference>
<dbReference type="HOGENOM" id="CLU_019602_8_0_5"/>
<name>M9RLY6_9RHOB</name>
<dbReference type="eggNOG" id="COG4597">
    <property type="taxonomic scope" value="Bacteria"/>
</dbReference>
<comment type="similarity">
    <text evidence="2">Belongs to the binding-protein-dependent transport system permease family. HisMQ subfamily.</text>
</comment>
<feature type="transmembrane region" description="Helical" evidence="9">
    <location>
        <begin position="236"/>
        <end position="256"/>
    </location>
</feature>
<accession>M9RLY6</accession>
<dbReference type="GO" id="GO:0006865">
    <property type="term" value="P:amino acid transport"/>
    <property type="evidence" value="ECO:0007669"/>
    <property type="project" value="UniProtKB-KW"/>
</dbReference>
<dbReference type="InterPro" id="IPR000515">
    <property type="entry name" value="MetI-like"/>
</dbReference>
<evidence type="ECO:0000256" key="3">
    <source>
        <dbReference type="ARBA" id="ARBA00022448"/>
    </source>
</evidence>
<reference evidence="11 12" key="1">
    <citation type="journal article" date="2013" name="PLoS ONE">
        <title>Poles Apart: Arctic and Antarctic Octadecabacter strains Share High Genome Plasticity and a New Type of Xanthorhodopsin.</title>
        <authorList>
            <person name="Vollmers J."/>
            <person name="Voget S."/>
            <person name="Dietrich S."/>
            <person name="Gollnow K."/>
            <person name="Smits M."/>
            <person name="Meyer K."/>
            <person name="Brinkhoff T."/>
            <person name="Simon M."/>
            <person name="Daniel R."/>
        </authorList>
    </citation>
    <scope>NUCLEOTIDE SEQUENCE [LARGE SCALE GENOMIC DNA]</scope>
    <source>
        <strain evidence="11 12">238</strain>
    </source>
</reference>
<keyword evidence="6" id="KW-0029">Amino-acid transport</keyword>
<dbReference type="OrthoDB" id="9808531at2"/>
<dbReference type="GO" id="GO:0022857">
    <property type="term" value="F:transmembrane transporter activity"/>
    <property type="evidence" value="ECO:0007669"/>
    <property type="project" value="InterPro"/>
</dbReference>
<dbReference type="Gene3D" id="1.10.3720.10">
    <property type="entry name" value="MetI-like"/>
    <property type="match status" value="2"/>
</dbReference>
<keyword evidence="5 9" id="KW-0812">Transmembrane</keyword>
<dbReference type="PROSITE" id="PS50928">
    <property type="entry name" value="ABC_TM1"/>
    <property type="match status" value="1"/>
</dbReference>
<keyword evidence="7 9" id="KW-1133">Transmembrane helix</keyword>
<dbReference type="STRING" id="391616.OA238_c36610"/>
<proteinExistence type="inferred from homology"/>
<evidence type="ECO:0000256" key="7">
    <source>
        <dbReference type="ARBA" id="ARBA00022989"/>
    </source>
</evidence>
<keyword evidence="8 9" id="KW-0472">Membrane</keyword>
<dbReference type="KEGG" id="oar:OA238_c36610"/>